<name>A0A0G1ZK94_9BACT</name>
<dbReference type="Proteomes" id="UP000034201">
    <property type="component" value="Unassembled WGS sequence"/>
</dbReference>
<reference evidence="1 2" key="1">
    <citation type="journal article" date="2015" name="Nature">
        <title>rRNA introns, odd ribosomes, and small enigmatic genomes across a large radiation of phyla.</title>
        <authorList>
            <person name="Brown C.T."/>
            <person name="Hug L.A."/>
            <person name="Thomas B.C."/>
            <person name="Sharon I."/>
            <person name="Castelle C.J."/>
            <person name="Singh A."/>
            <person name="Wilkins M.J."/>
            <person name="Williams K.H."/>
            <person name="Banfield J.F."/>
        </authorList>
    </citation>
    <scope>NUCLEOTIDE SEQUENCE [LARGE SCALE GENOMIC DNA]</scope>
</reference>
<sequence>MNLKQFIDNLENIRKERGDDIEVIMADFISVVKPVYLYDNYLGEGVVITDQENIDK</sequence>
<protein>
    <submittedName>
        <fullName evidence="1">Uncharacterized protein</fullName>
    </submittedName>
</protein>
<organism evidence="1 2">
    <name type="scientific">Candidatus Adlerbacteria bacterium GW2011_GWC1_50_9</name>
    <dbReference type="NCBI Taxonomy" id="1618608"/>
    <lineage>
        <taxon>Bacteria</taxon>
        <taxon>Candidatus Adleribacteriota</taxon>
    </lineage>
</organism>
<evidence type="ECO:0000313" key="1">
    <source>
        <dbReference type="EMBL" id="KKW19804.1"/>
    </source>
</evidence>
<evidence type="ECO:0000313" key="2">
    <source>
        <dbReference type="Proteomes" id="UP000034201"/>
    </source>
</evidence>
<accession>A0A0G1ZK94</accession>
<dbReference type="AlphaFoldDB" id="A0A0G1ZK94"/>
<proteinExistence type="predicted"/>
<comment type="caution">
    <text evidence="1">The sequence shown here is derived from an EMBL/GenBank/DDBJ whole genome shotgun (WGS) entry which is preliminary data.</text>
</comment>
<dbReference type="EMBL" id="LCQQ01000049">
    <property type="protein sequence ID" value="KKW19804.1"/>
    <property type="molecule type" value="Genomic_DNA"/>
</dbReference>
<gene>
    <name evidence="1" type="ORF">UY61_C0049G0006</name>
</gene>